<dbReference type="HOGENOM" id="CLU_391316_0_0_1"/>
<evidence type="ECO:0000313" key="4">
    <source>
        <dbReference type="Proteomes" id="UP000000689"/>
    </source>
</evidence>
<gene>
    <name evidence="3" type="primary">NDAI0B00710</name>
    <name evidence="3" type="ordered locus">NDAI_0B00710</name>
</gene>
<dbReference type="GeneID" id="11497640"/>
<name>G0W5P4_NAUDC</name>
<protein>
    <recommendedName>
        <fullName evidence="2">DDE-1 domain-containing protein</fullName>
    </recommendedName>
</protein>
<dbReference type="InterPro" id="IPR004875">
    <property type="entry name" value="DDE_SF_endonuclease_dom"/>
</dbReference>
<dbReference type="EMBL" id="HE580268">
    <property type="protein sequence ID" value="CCD23105.1"/>
    <property type="molecule type" value="Genomic_DNA"/>
</dbReference>
<evidence type="ECO:0000313" key="3">
    <source>
        <dbReference type="EMBL" id="CCD23105.1"/>
    </source>
</evidence>
<dbReference type="Proteomes" id="UP000000689">
    <property type="component" value="Chromosome 2"/>
</dbReference>
<dbReference type="Pfam" id="PF03184">
    <property type="entry name" value="DDE_1"/>
    <property type="match status" value="1"/>
</dbReference>
<evidence type="ECO:0000259" key="2">
    <source>
        <dbReference type="Pfam" id="PF03184"/>
    </source>
</evidence>
<dbReference type="OMA" id="FITITEC"/>
<reference evidence="3 4" key="1">
    <citation type="journal article" date="2011" name="Proc. Natl. Acad. Sci. U.S.A.">
        <title>Evolutionary erosion of yeast sex chromosomes by mating-type switching accidents.</title>
        <authorList>
            <person name="Gordon J.L."/>
            <person name="Armisen D."/>
            <person name="Proux-Wera E."/>
            <person name="Oheigeartaigh S.S."/>
            <person name="Byrne K.P."/>
            <person name="Wolfe K.H."/>
        </authorList>
    </citation>
    <scope>NUCLEOTIDE SEQUENCE [LARGE SCALE GENOMIC DNA]</scope>
    <source>
        <strain evidence="4">ATCC 10597 / BCRC 20456 / CBS 421 / NBRC 0211 / NRRL Y-12639</strain>
    </source>
</reference>
<evidence type="ECO:0000256" key="1">
    <source>
        <dbReference type="SAM" id="MobiDB-lite"/>
    </source>
</evidence>
<feature type="compositionally biased region" description="Basic and acidic residues" evidence="1">
    <location>
        <begin position="506"/>
        <end position="516"/>
    </location>
</feature>
<dbReference type="RefSeq" id="XP_003668348.1">
    <property type="nucleotide sequence ID" value="XM_003668300.1"/>
</dbReference>
<keyword evidence="4" id="KW-1185">Reference proteome</keyword>
<feature type="domain" description="DDE-1" evidence="2">
    <location>
        <begin position="274"/>
        <end position="400"/>
    </location>
</feature>
<accession>G0W5P4</accession>
<dbReference type="AlphaFoldDB" id="G0W5P4"/>
<feature type="region of interest" description="Disordered" evidence="1">
    <location>
        <begin position="476"/>
        <end position="518"/>
    </location>
</feature>
<dbReference type="OrthoDB" id="5396311at2759"/>
<proteinExistence type="predicted"/>
<dbReference type="KEGG" id="ndi:NDAI_0B00710"/>
<dbReference type="GO" id="GO:0003676">
    <property type="term" value="F:nucleic acid binding"/>
    <property type="evidence" value="ECO:0007669"/>
    <property type="project" value="InterPro"/>
</dbReference>
<feature type="compositionally biased region" description="Low complexity" evidence="1">
    <location>
        <begin position="635"/>
        <end position="644"/>
    </location>
</feature>
<feature type="region of interest" description="Disordered" evidence="1">
    <location>
        <begin position="634"/>
        <end position="655"/>
    </location>
</feature>
<feature type="compositionally biased region" description="Polar residues" evidence="1">
    <location>
        <begin position="482"/>
        <end position="505"/>
    </location>
</feature>
<sequence>MDPHLEHQNDKTEKNNKAVHNEFHLHHNIVTDDDDDDDDDGFIKKINEVSNFDEQQLILALRHIISSYCFPSESLFRRLAKDCLRNRNLFIDSQQNKWIHKFIDYYRSFFSIKDRFNLQEFTHLPNSENLKTMELFYERLNNFFTRFKFKKKNIFKIDETVYSLQYMNFLFPMDRKIFFDNKGIHILDDEDLIDKFITITECIIATGEVFPPYLVVPNDIIATNTSSTNTKISFTASTNTFFRENPNTTRGWKVYNNNNNNINTDGSQKNIQSSLAWLTDIFAKRESFNIKENKLLLIDEESRYLNIPFILKCKELNIKLFLIPNYATSWFQPLEISTFGLIRGYVDSNLPSLTNIHDNNNNPKDHRLQIDPMISNLNICLTTYSKARSIGFYPFDIKSGFKNCGILPLNKNIVQERIFSNEPSPNMNTITRNLPNIMAEHLSTIKPNPCTSGILAMPQKRHHIHERIQDIYGLPNKKSRINPENSTNLTEIKSPSTTVKSTVKQTNDDNKSETGKDTSLPFNFRKLCQNKKSLLFDSSTTQGNIIIRKDSENENERRNHQMFKKKQKLGNIVPATSVLRSLFVRDTSVDSIRSTDEEDSKVTDNNANMTGIEEMINKKTNINKDVGKAKVKKVNNTNNTNNTNDSIKNEKKDDDSIIPFTHHLIHSNKEEGEKNQEAVKDLGSIHTIELESSDYDDVEEVNNSS</sequence>
<organism evidence="3 4">
    <name type="scientific">Naumovozyma dairenensis (strain ATCC 10597 / BCRC 20456 / CBS 421 / NBRC 0211 / NRRL Y-12639)</name>
    <name type="common">Saccharomyces dairenensis</name>
    <dbReference type="NCBI Taxonomy" id="1071378"/>
    <lineage>
        <taxon>Eukaryota</taxon>
        <taxon>Fungi</taxon>
        <taxon>Dikarya</taxon>
        <taxon>Ascomycota</taxon>
        <taxon>Saccharomycotina</taxon>
        <taxon>Saccharomycetes</taxon>
        <taxon>Saccharomycetales</taxon>
        <taxon>Saccharomycetaceae</taxon>
        <taxon>Naumovozyma</taxon>
    </lineage>
</organism>